<comment type="caution">
    <text evidence="1">The sequence shown here is derived from an EMBL/GenBank/DDBJ whole genome shotgun (WGS) entry which is preliminary data.</text>
</comment>
<dbReference type="Proteomes" id="UP000282084">
    <property type="component" value="Unassembled WGS sequence"/>
</dbReference>
<organism evidence="1 2">
    <name type="scientific">Saccharothrix australiensis</name>
    <dbReference type="NCBI Taxonomy" id="2072"/>
    <lineage>
        <taxon>Bacteria</taxon>
        <taxon>Bacillati</taxon>
        <taxon>Actinomycetota</taxon>
        <taxon>Actinomycetes</taxon>
        <taxon>Pseudonocardiales</taxon>
        <taxon>Pseudonocardiaceae</taxon>
        <taxon>Saccharothrix</taxon>
    </lineage>
</organism>
<reference evidence="1 2" key="1">
    <citation type="submission" date="2018-10" db="EMBL/GenBank/DDBJ databases">
        <title>Sequencing the genomes of 1000 actinobacteria strains.</title>
        <authorList>
            <person name="Klenk H.-P."/>
        </authorList>
    </citation>
    <scope>NUCLEOTIDE SEQUENCE [LARGE SCALE GENOMIC DNA]</scope>
    <source>
        <strain evidence="1 2">DSM 43800</strain>
    </source>
</reference>
<gene>
    <name evidence="1" type="ORF">C8E97_5090</name>
</gene>
<dbReference type="AlphaFoldDB" id="A0A495W3U7"/>
<proteinExistence type="predicted"/>
<protein>
    <submittedName>
        <fullName evidence="1">Uncharacterized protein</fullName>
    </submittedName>
</protein>
<dbReference type="EMBL" id="RBXO01000001">
    <property type="protein sequence ID" value="RKT56391.1"/>
    <property type="molecule type" value="Genomic_DNA"/>
</dbReference>
<sequence length="86" mass="8771">MGGAASLDPRGGCGAVVRSLTGRLAWMRAVHSAVPRAATGAATGVATGVVTATRFVGHFTAPAGLGLLGRHVDHRADHRADHRVDH</sequence>
<accession>A0A495W3U7</accession>
<evidence type="ECO:0000313" key="1">
    <source>
        <dbReference type="EMBL" id="RKT56391.1"/>
    </source>
</evidence>
<evidence type="ECO:0000313" key="2">
    <source>
        <dbReference type="Proteomes" id="UP000282084"/>
    </source>
</evidence>
<keyword evidence="2" id="KW-1185">Reference proteome</keyword>
<name>A0A495W3U7_9PSEU</name>